<organism evidence="1 2">
    <name type="scientific">Halopelagius longus</name>
    <dbReference type="NCBI Taxonomy" id="1236180"/>
    <lineage>
        <taxon>Archaea</taxon>
        <taxon>Methanobacteriati</taxon>
        <taxon>Methanobacteriota</taxon>
        <taxon>Stenosarchaea group</taxon>
        <taxon>Halobacteria</taxon>
        <taxon>Halobacteriales</taxon>
        <taxon>Haloferacaceae</taxon>
    </lineage>
</organism>
<reference evidence="1 2" key="1">
    <citation type="submission" date="2018-07" db="EMBL/GenBank/DDBJ databases">
        <title>Genome sequence of extremly halophilic archaeon Halopelagius longus strain BC12-B1.</title>
        <authorList>
            <person name="Zhang X."/>
        </authorList>
    </citation>
    <scope>NUCLEOTIDE SEQUENCE [LARGE SCALE GENOMIC DNA]</scope>
    <source>
        <strain evidence="1 2">BC12-B1</strain>
    </source>
</reference>
<name>A0A370IL42_9EURY</name>
<sequence length="62" mass="7040">MSALTCPTLASTRVGLREAQRPHVPPFTVFTGDSVRTPFYRGKTARDFWYYAVSEASRLHHV</sequence>
<protein>
    <submittedName>
        <fullName evidence="1">Uncharacterized protein</fullName>
    </submittedName>
</protein>
<comment type="caution">
    <text evidence="1">The sequence shown here is derived from an EMBL/GenBank/DDBJ whole genome shotgun (WGS) entry which is preliminary data.</text>
</comment>
<evidence type="ECO:0000313" key="1">
    <source>
        <dbReference type="EMBL" id="RDI71413.1"/>
    </source>
</evidence>
<keyword evidence="2" id="KW-1185">Reference proteome</keyword>
<proteinExistence type="predicted"/>
<gene>
    <name evidence="1" type="ORF">DWB78_06570</name>
</gene>
<evidence type="ECO:0000313" key="2">
    <source>
        <dbReference type="Proteomes" id="UP000255421"/>
    </source>
</evidence>
<dbReference type="Proteomes" id="UP000255421">
    <property type="component" value="Unassembled WGS sequence"/>
</dbReference>
<dbReference type="AlphaFoldDB" id="A0A370IL42"/>
<dbReference type="EMBL" id="QQST01000001">
    <property type="protein sequence ID" value="RDI71413.1"/>
    <property type="molecule type" value="Genomic_DNA"/>
</dbReference>
<accession>A0A370IL42</accession>